<dbReference type="AlphaFoldDB" id="A0AAV2AGW3"/>
<proteinExistence type="predicted"/>
<reference evidence="1 2" key="1">
    <citation type="submission" date="2024-04" db="EMBL/GenBank/DDBJ databases">
        <authorList>
            <person name="Rising A."/>
            <person name="Reimegard J."/>
            <person name="Sonavane S."/>
            <person name="Akerstrom W."/>
            <person name="Nylinder S."/>
            <person name="Hedman E."/>
            <person name="Kallberg Y."/>
        </authorList>
    </citation>
    <scope>NUCLEOTIDE SEQUENCE [LARGE SCALE GENOMIC DNA]</scope>
</reference>
<name>A0AAV2AGW3_9ARAC</name>
<comment type="caution">
    <text evidence="1">The sequence shown here is derived from an EMBL/GenBank/DDBJ whole genome shotgun (WGS) entry which is preliminary data.</text>
</comment>
<dbReference type="EMBL" id="CAXIEN010000149">
    <property type="protein sequence ID" value="CAL1281838.1"/>
    <property type="molecule type" value="Genomic_DNA"/>
</dbReference>
<sequence length="38" mass="4534">MYDPPHLLKSIRNNLKNHGIYFQDKVASLQPRTCYADW</sequence>
<dbReference type="Proteomes" id="UP001497382">
    <property type="component" value="Unassembled WGS sequence"/>
</dbReference>
<keyword evidence="2" id="KW-1185">Reference proteome</keyword>
<organism evidence="1 2">
    <name type="scientific">Larinioides sclopetarius</name>
    <dbReference type="NCBI Taxonomy" id="280406"/>
    <lineage>
        <taxon>Eukaryota</taxon>
        <taxon>Metazoa</taxon>
        <taxon>Ecdysozoa</taxon>
        <taxon>Arthropoda</taxon>
        <taxon>Chelicerata</taxon>
        <taxon>Arachnida</taxon>
        <taxon>Araneae</taxon>
        <taxon>Araneomorphae</taxon>
        <taxon>Entelegynae</taxon>
        <taxon>Araneoidea</taxon>
        <taxon>Araneidae</taxon>
        <taxon>Larinioides</taxon>
    </lineage>
</organism>
<gene>
    <name evidence="1" type="ORF">LARSCL_LOCUS11810</name>
</gene>
<evidence type="ECO:0000313" key="1">
    <source>
        <dbReference type="EMBL" id="CAL1281838.1"/>
    </source>
</evidence>
<protein>
    <recommendedName>
        <fullName evidence="3">Transposase</fullName>
    </recommendedName>
</protein>
<feature type="non-terminal residue" evidence="1">
    <location>
        <position position="38"/>
    </location>
</feature>
<evidence type="ECO:0008006" key="3">
    <source>
        <dbReference type="Google" id="ProtNLM"/>
    </source>
</evidence>
<accession>A0AAV2AGW3</accession>
<evidence type="ECO:0000313" key="2">
    <source>
        <dbReference type="Proteomes" id="UP001497382"/>
    </source>
</evidence>